<proteinExistence type="predicted"/>
<reference evidence="2 3" key="1">
    <citation type="submission" date="2015-08" db="EMBL/GenBank/DDBJ databases">
        <title>The genome of the Asian arowana (Scleropages formosus).</title>
        <authorList>
            <person name="Tan M.H."/>
            <person name="Gan H.M."/>
            <person name="Croft L.J."/>
            <person name="Austin C.M."/>
        </authorList>
    </citation>
    <scope>NUCLEOTIDE SEQUENCE [LARGE SCALE GENOMIC DNA]</scope>
    <source>
        <strain evidence="2">Aro1</strain>
    </source>
</reference>
<dbReference type="PANTHER" id="PTHR21555:SF0">
    <property type="entry name" value="SPECIFICALLY ANDROGEN-REGULATED GENE PROTEIN"/>
    <property type="match status" value="1"/>
</dbReference>
<dbReference type="AlphaFoldDB" id="A0A0P7U9F6"/>
<protein>
    <submittedName>
        <fullName evidence="2">Specifically androgen-regulated protein-like</fullName>
    </submittedName>
</protein>
<accession>A0A0P7U9F6</accession>
<feature type="compositionally biased region" description="Basic and acidic residues" evidence="1">
    <location>
        <begin position="164"/>
        <end position="186"/>
    </location>
</feature>
<sequence>VSISLKRDYSRNGIRTNDLKTARREGETQNLPMTNLRSKIKHTCFITIPGDGGGRSSPVTTPPGERSARRQRIVGRVHGFVALLCWTQKPARICQGIDDLRRDDNLAYLSAEERACLMFLEETIESLEAEEDSGLSNDKSERPPGVTGSLAARIAHLSSVMARGRQDNLPKYTKKDPGKEVTKEQKPFMSNRVATPFVLAKDSSSIQPKGGMKVSPKNANSCIKPQADAADRKPESSQNKPKSDSAASRGPLSYEGLVQLRKSASTKNATTSSSSESKAKQSPGPAATVQLHSESLHAPASHSPSQPAATPQKLNPPVVPPKPKLLQSSIIHKANIQVAGCSTDSDESSLSTSPSEIVMDPQRVRNEALRKLGLLKSGEAPVHPVRTRQISEPALMHPDPDLPQIIIGKAQPTSSLGAREIKPGPANLQAADSSEIKLAVLERSGIDLANSVASLASSDHSSKATPKGPPINFRNSRPRPSSLGNQKDFEGIQDRHFPTASGTSGLQEAVKSAPVSTHRPHGASVVIKPRCSTGEDRQEALRKLGLLKNKES</sequence>
<dbReference type="Proteomes" id="UP000034805">
    <property type="component" value="Unassembled WGS sequence"/>
</dbReference>
<feature type="compositionally biased region" description="Low complexity" evidence="1">
    <location>
        <begin position="292"/>
        <end position="316"/>
    </location>
</feature>
<organism evidence="2 3">
    <name type="scientific">Scleropages formosus</name>
    <name type="common">Asian bonytongue</name>
    <name type="synonym">Osteoglossum formosum</name>
    <dbReference type="NCBI Taxonomy" id="113540"/>
    <lineage>
        <taxon>Eukaryota</taxon>
        <taxon>Metazoa</taxon>
        <taxon>Chordata</taxon>
        <taxon>Craniata</taxon>
        <taxon>Vertebrata</taxon>
        <taxon>Euteleostomi</taxon>
        <taxon>Actinopterygii</taxon>
        <taxon>Neopterygii</taxon>
        <taxon>Teleostei</taxon>
        <taxon>Osteoglossocephala</taxon>
        <taxon>Osteoglossomorpha</taxon>
        <taxon>Osteoglossiformes</taxon>
        <taxon>Osteoglossidae</taxon>
        <taxon>Scleropages</taxon>
    </lineage>
</organism>
<feature type="compositionally biased region" description="Low complexity" evidence="1">
    <location>
        <begin position="262"/>
        <end position="282"/>
    </location>
</feature>
<evidence type="ECO:0000313" key="2">
    <source>
        <dbReference type="EMBL" id="KPP66733.1"/>
    </source>
</evidence>
<feature type="region of interest" description="Disordered" evidence="1">
    <location>
        <begin position="454"/>
        <end position="522"/>
    </location>
</feature>
<name>A0A0P7U9F6_SCLFO</name>
<dbReference type="Pfam" id="PF15385">
    <property type="entry name" value="SARG"/>
    <property type="match status" value="2"/>
</dbReference>
<comment type="caution">
    <text evidence="2">The sequence shown here is derived from an EMBL/GenBank/DDBJ whole genome shotgun (WGS) entry which is preliminary data.</text>
</comment>
<feature type="non-terminal residue" evidence="2">
    <location>
        <position position="1"/>
    </location>
</feature>
<evidence type="ECO:0000313" key="3">
    <source>
        <dbReference type="Proteomes" id="UP000034805"/>
    </source>
</evidence>
<dbReference type="STRING" id="113540.ENSSFOP00015064646"/>
<feature type="compositionally biased region" description="Basic and acidic residues" evidence="1">
    <location>
        <begin position="487"/>
        <end position="497"/>
    </location>
</feature>
<dbReference type="InterPro" id="IPR026152">
    <property type="entry name" value="SARG"/>
</dbReference>
<dbReference type="EMBL" id="JARO02005471">
    <property type="protein sequence ID" value="KPP66733.1"/>
    <property type="molecule type" value="Genomic_DNA"/>
</dbReference>
<feature type="compositionally biased region" description="Polar residues" evidence="1">
    <location>
        <begin position="473"/>
        <end position="485"/>
    </location>
</feature>
<evidence type="ECO:0000256" key="1">
    <source>
        <dbReference type="SAM" id="MobiDB-lite"/>
    </source>
</evidence>
<dbReference type="PANTHER" id="PTHR21555">
    <property type="entry name" value="SPECIFICALLY ANDROGEN-REGULATED GENE PROTEIN"/>
    <property type="match status" value="1"/>
</dbReference>
<feature type="region of interest" description="Disordered" evidence="1">
    <location>
        <begin position="162"/>
        <end position="363"/>
    </location>
</feature>
<gene>
    <name evidence="2" type="ORF">Z043_114739</name>
</gene>